<feature type="chain" id="PRO_5046858337" evidence="2">
    <location>
        <begin position="19"/>
        <end position="272"/>
    </location>
</feature>
<dbReference type="EMBL" id="JAGIOB010000001">
    <property type="protein sequence ID" value="MBP2418158.1"/>
    <property type="molecule type" value="Genomic_DNA"/>
</dbReference>
<organism evidence="3 4">
    <name type="scientific">Microlunatus capsulatus</name>
    <dbReference type="NCBI Taxonomy" id="99117"/>
    <lineage>
        <taxon>Bacteria</taxon>
        <taxon>Bacillati</taxon>
        <taxon>Actinomycetota</taxon>
        <taxon>Actinomycetes</taxon>
        <taxon>Propionibacteriales</taxon>
        <taxon>Propionibacteriaceae</taxon>
        <taxon>Microlunatus</taxon>
    </lineage>
</organism>
<evidence type="ECO:0000256" key="2">
    <source>
        <dbReference type="SAM" id="SignalP"/>
    </source>
</evidence>
<keyword evidence="4" id="KW-1185">Reference proteome</keyword>
<dbReference type="RefSeq" id="WP_307804234.1">
    <property type="nucleotide sequence ID" value="NZ_BAAAMH010000010.1"/>
</dbReference>
<accession>A0ABS4ZAS0</accession>
<dbReference type="Proteomes" id="UP000758168">
    <property type="component" value="Unassembled WGS sequence"/>
</dbReference>
<keyword evidence="2" id="KW-0732">Signal</keyword>
<feature type="signal peptide" evidence="2">
    <location>
        <begin position="1"/>
        <end position="18"/>
    </location>
</feature>
<protein>
    <submittedName>
        <fullName evidence="3">DNA polymerase III gamma/tau subunit</fullName>
    </submittedName>
</protein>
<comment type="caution">
    <text evidence="3">The sequence shown here is derived from an EMBL/GenBank/DDBJ whole genome shotgun (WGS) entry which is preliminary data.</text>
</comment>
<evidence type="ECO:0000256" key="1">
    <source>
        <dbReference type="SAM" id="MobiDB-lite"/>
    </source>
</evidence>
<dbReference type="SUPFAM" id="SSF53955">
    <property type="entry name" value="Lysozyme-like"/>
    <property type="match status" value="1"/>
</dbReference>
<feature type="compositionally biased region" description="Basic and acidic residues" evidence="1">
    <location>
        <begin position="131"/>
        <end position="167"/>
    </location>
</feature>
<reference evidence="3 4" key="1">
    <citation type="submission" date="2021-03" db="EMBL/GenBank/DDBJ databases">
        <title>Sequencing the genomes of 1000 actinobacteria strains.</title>
        <authorList>
            <person name="Klenk H.-P."/>
        </authorList>
    </citation>
    <scope>NUCLEOTIDE SEQUENCE [LARGE SCALE GENOMIC DNA]</scope>
    <source>
        <strain evidence="3 4">DSM 12936</strain>
    </source>
</reference>
<evidence type="ECO:0000313" key="3">
    <source>
        <dbReference type="EMBL" id="MBP2418158.1"/>
    </source>
</evidence>
<dbReference type="InterPro" id="IPR023346">
    <property type="entry name" value="Lysozyme-like_dom_sf"/>
</dbReference>
<sequence>MRRLVQHAALGVAGTALAVTAAVAGLGSPAVSGTAIAVPAPVTAPAADPASVASERATREAAATRSAERQRLEAAVGQAVQRSATLSAQQQAVAEKQTALAAERAAAAAQRKAEKAQAKAEAARAEKKARAAAKAEARAEEKADAAREKAEAEAAEEARRERVKEQGYEPGTTDPRAMARQILQNRFGYGADQYSCFDNIISRESSWRVDATNASSGAYGLAQALPGSKMASVAGDWRTNPATQIIWAVGYMDDRYGSPCQAWGFWSANNWY</sequence>
<gene>
    <name evidence="3" type="ORF">JOF54_003080</name>
</gene>
<evidence type="ECO:0000313" key="4">
    <source>
        <dbReference type="Proteomes" id="UP000758168"/>
    </source>
</evidence>
<dbReference type="Gene3D" id="1.10.530.10">
    <property type="match status" value="1"/>
</dbReference>
<feature type="region of interest" description="Disordered" evidence="1">
    <location>
        <begin position="131"/>
        <end position="174"/>
    </location>
</feature>
<proteinExistence type="predicted"/>
<name>A0ABS4ZAS0_9ACTN</name>